<dbReference type="FunFam" id="3.80.10.10:FF:001023">
    <property type="entry name" value="Uncharacterized protein"/>
    <property type="match status" value="1"/>
</dbReference>
<feature type="region of interest" description="Disordered" evidence="3">
    <location>
        <begin position="929"/>
        <end position="961"/>
    </location>
</feature>
<feature type="region of interest" description="Disordered" evidence="3">
    <location>
        <begin position="476"/>
        <end position="524"/>
    </location>
</feature>
<keyword evidence="2" id="KW-0677">Repeat</keyword>
<evidence type="ECO:0000256" key="1">
    <source>
        <dbReference type="ARBA" id="ARBA00022614"/>
    </source>
</evidence>
<gene>
    <name evidence="4" type="ORF">BRAFLDRAFT_87481</name>
</gene>
<dbReference type="InterPro" id="IPR032675">
    <property type="entry name" value="LRR_dom_sf"/>
</dbReference>
<evidence type="ECO:0000313" key="4">
    <source>
        <dbReference type="EMBL" id="EEN45020.1"/>
    </source>
</evidence>
<organism>
    <name type="scientific">Branchiostoma floridae</name>
    <name type="common">Florida lancelet</name>
    <name type="synonym">Amphioxus</name>
    <dbReference type="NCBI Taxonomy" id="7739"/>
    <lineage>
        <taxon>Eukaryota</taxon>
        <taxon>Metazoa</taxon>
        <taxon>Chordata</taxon>
        <taxon>Cephalochordata</taxon>
        <taxon>Leptocardii</taxon>
        <taxon>Amphioxiformes</taxon>
        <taxon>Branchiostomatidae</taxon>
        <taxon>Branchiostoma</taxon>
    </lineage>
</organism>
<keyword evidence="1" id="KW-0433">Leucine-rich repeat</keyword>
<dbReference type="AlphaFoldDB" id="C3ZQX9"/>
<dbReference type="InterPro" id="IPR001611">
    <property type="entry name" value="Leu-rich_rpt"/>
</dbReference>
<evidence type="ECO:0000256" key="3">
    <source>
        <dbReference type="SAM" id="MobiDB-lite"/>
    </source>
</evidence>
<dbReference type="InParanoid" id="C3ZQX9"/>
<dbReference type="EMBL" id="GG666663">
    <property type="protein sequence ID" value="EEN45020.1"/>
    <property type="molecule type" value="Genomic_DNA"/>
</dbReference>
<proteinExistence type="predicted"/>
<accession>C3ZQX9</accession>
<dbReference type="PANTHER" id="PTHR24366">
    <property type="entry name" value="IG(IMMUNOGLOBULIN) AND LRR(LEUCINE RICH REPEAT) DOMAINS"/>
    <property type="match status" value="1"/>
</dbReference>
<dbReference type="Pfam" id="PF13855">
    <property type="entry name" value="LRR_8"/>
    <property type="match status" value="1"/>
</dbReference>
<dbReference type="SUPFAM" id="SSF52058">
    <property type="entry name" value="L domain-like"/>
    <property type="match status" value="1"/>
</dbReference>
<reference evidence="4" key="1">
    <citation type="journal article" date="2008" name="Nature">
        <title>The amphioxus genome and the evolution of the chordate karyotype.</title>
        <authorList>
            <consortium name="US DOE Joint Genome Institute (JGI-PGF)"/>
            <person name="Putnam N.H."/>
            <person name="Butts T."/>
            <person name="Ferrier D.E.K."/>
            <person name="Furlong R.F."/>
            <person name="Hellsten U."/>
            <person name="Kawashima T."/>
            <person name="Robinson-Rechavi M."/>
            <person name="Shoguchi E."/>
            <person name="Terry A."/>
            <person name="Yu J.-K."/>
            <person name="Benito-Gutierrez E.L."/>
            <person name="Dubchak I."/>
            <person name="Garcia-Fernandez J."/>
            <person name="Gibson-Brown J.J."/>
            <person name="Grigoriev I.V."/>
            <person name="Horton A.C."/>
            <person name="de Jong P.J."/>
            <person name="Jurka J."/>
            <person name="Kapitonov V.V."/>
            <person name="Kohara Y."/>
            <person name="Kuroki Y."/>
            <person name="Lindquist E."/>
            <person name="Lucas S."/>
            <person name="Osoegawa K."/>
            <person name="Pennacchio L.A."/>
            <person name="Salamov A.A."/>
            <person name="Satou Y."/>
            <person name="Sauka-Spengler T."/>
            <person name="Schmutz J."/>
            <person name="Shin-I T."/>
            <person name="Toyoda A."/>
            <person name="Bronner-Fraser M."/>
            <person name="Fujiyama A."/>
            <person name="Holland L.Z."/>
            <person name="Holland P.W.H."/>
            <person name="Satoh N."/>
            <person name="Rokhsar D.S."/>
        </authorList>
    </citation>
    <scope>NUCLEOTIDE SEQUENCE [LARGE SCALE GENOMIC DNA]</scope>
    <source>
        <strain evidence="4">S238N-H82</strain>
        <tissue evidence="4">Testes</tissue>
    </source>
</reference>
<evidence type="ECO:0008006" key="5">
    <source>
        <dbReference type="Google" id="ProtNLM"/>
    </source>
</evidence>
<dbReference type="SMART" id="SM00369">
    <property type="entry name" value="LRR_TYP"/>
    <property type="match status" value="5"/>
</dbReference>
<dbReference type="PANTHER" id="PTHR24366:SF167">
    <property type="match status" value="1"/>
</dbReference>
<dbReference type="eggNOG" id="KOG0619">
    <property type="taxonomic scope" value="Eukaryota"/>
</dbReference>
<evidence type="ECO:0000256" key="2">
    <source>
        <dbReference type="ARBA" id="ARBA00022737"/>
    </source>
</evidence>
<feature type="compositionally biased region" description="Basic and acidic residues" evidence="3">
    <location>
        <begin position="505"/>
        <end position="519"/>
    </location>
</feature>
<feature type="compositionally biased region" description="Polar residues" evidence="3">
    <location>
        <begin position="476"/>
        <end position="504"/>
    </location>
</feature>
<dbReference type="PROSITE" id="PS51450">
    <property type="entry name" value="LRR"/>
    <property type="match status" value="1"/>
</dbReference>
<name>C3ZQX9_BRAFL</name>
<protein>
    <recommendedName>
        <fullName evidence="5">LRRCT domain-containing protein</fullName>
    </recommendedName>
</protein>
<sequence>MLFLLLLAAACGDPNGPSVPQCKTAGWRECVPVTPRTGILMYGTSACVMCKVLNVRVASGGPFSFLARANSVAIKAYPFHVLSAKKLAPLQHSVLYTLALIDANITDVENNTFVGFPSLDKLSLDSNRLTNIKQGWFTGLENLLTLILSNNNIEGIEPGSFVHLRSLSILDLENNLLQVVHPAWLFGPTLVQILNLGYNEIGSISPGSFQPVQLTWLDLMGNDLSSLDGDVLGGQSSLSRLHISSGMLASVHDAKPHGILWTLQRFVRFGSWSAIGRGSATGRRSATLVVAVPKFIFCARYTAYELSLGWTFDSSDIVPGTTELGAVNPGISCGTLDRSLSTISIKAPAVVLATVGSLADRLVPNTLEQCRQVWEYDGGIVVQVGPFGSSMFRLASLATGSTSTEDVALSFVQKQDKSTLTTPEFDSSQQNTTHTNLTHDNTKNITCIILTKDEHAKLFFTVPTVQRQTHTIETTYRTHIGNSSSLTPYSETTENDNTSSLQRQTTEKDSTTREPRDHSTLQGSTTPAADLEVLAVISVAVSAVVGLVLSVLIVLVWKMCSTRFIAEDGRAGDDAHIWTIPPGVAFPGLLRSASLPTRPIKVVSDDAVSCRSLPAVLDSIQPTYSEIPDGIAAAQRPLPGLPHVYSEIPDAPISGVVRSASLPVCTSGGGTDDVASCRSLPAVLLSIEPNYSQIPDNIAAAQRPLPALPRTYGEVPDHEAAAQRPLPAHKHTYSEIPDDESGPMPFYADAAKFSLHVVRNRRQNRRVSRENGVTYGSAEQTKAQSNLFYRNFPEIEGIRARRQLRTALVSQPADQSVSASVNATDVILSKVQDGTGPHHSFLKLPNTYWPWEIPGEGAPNTPRRASLSLVTPPNTYWPWEMPVGGARNKLPRRAPLPLSHHLTPTGHGRYQSGEPVTNYHGVRPSPLSHHLTPTGHGRCQSGEPVTHHGVRPSPLSHHLTPTGHGRYQSGEPVTNYHGVRPSPLSHHLTPTGHGRCQSGEPIPGEGTVNTPRRASLPLVTPPNTYWPWEIPGEGARNTQRRGPLHHVTPPNTYWPWEMPGKGAGNTPPRASLPQVTLPNTYWPWDIPGEGTCNTPRRAPLPLELPNTYWPWEIPGEGARNTPQRAPLPLVTPPNTYWPWEIPGEGARNTQRRASLPLVTLPNTYWPWEIPGEGARKTP</sequence>
<dbReference type="InterPro" id="IPR003591">
    <property type="entry name" value="Leu-rich_rpt_typical-subtyp"/>
</dbReference>
<dbReference type="Gene3D" id="3.80.10.10">
    <property type="entry name" value="Ribonuclease Inhibitor"/>
    <property type="match status" value="1"/>
</dbReference>